<keyword evidence="7" id="KW-1185">Reference proteome</keyword>
<proteinExistence type="predicted"/>
<evidence type="ECO:0000313" key="7">
    <source>
        <dbReference type="Proteomes" id="UP000007721"/>
    </source>
</evidence>
<dbReference type="RefSeq" id="WP_012645225.1">
    <property type="nucleotide sequence ID" value="NC_011979.1"/>
</dbReference>
<dbReference type="Pfam" id="PF00034">
    <property type="entry name" value="Cytochrom_C"/>
    <property type="match status" value="1"/>
</dbReference>
<dbReference type="GO" id="GO:0046872">
    <property type="term" value="F:metal ion binding"/>
    <property type="evidence" value="ECO:0007669"/>
    <property type="project" value="UniProtKB-KW"/>
</dbReference>
<keyword evidence="1 4" id="KW-0349">Heme</keyword>
<dbReference type="InterPro" id="IPR036280">
    <property type="entry name" value="Multihaem_cyt_sf"/>
</dbReference>
<evidence type="ECO:0000256" key="4">
    <source>
        <dbReference type="PROSITE-ProRule" id="PRU00433"/>
    </source>
</evidence>
<reference evidence="6 7" key="1">
    <citation type="submission" date="2009-01" db="EMBL/GenBank/DDBJ databases">
        <title>Complete sequence of Geobacter sp. FRC-32.</title>
        <authorList>
            <consortium name="US DOE Joint Genome Institute"/>
            <person name="Lucas S."/>
            <person name="Copeland A."/>
            <person name="Lapidus A."/>
            <person name="Glavina del Rio T."/>
            <person name="Dalin E."/>
            <person name="Tice H."/>
            <person name="Bruce D."/>
            <person name="Goodwin L."/>
            <person name="Pitluck S."/>
            <person name="Saunders E."/>
            <person name="Brettin T."/>
            <person name="Detter J.C."/>
            <person name="Han C."/>
            <person name="Larimer F."/>
            <person name="Land M."/>
            <person name="Hauser L."/>
            <person name="Kyrpides N."/>
            <person name="Ovchinnikova G."/>
            <person name="Kostka J."/>
            <person name="Richardson P."/>
        </authorList>
    </citation>
    <scope>NUCLEOTIDE SEQUENCE [LARGE SCALE GENOMIC DNA]</scope>
    <source>
        <strain evidence="7">DSM 22248 / JCM 15807 / FRC-32</strain>
    </source>
</reference>
<evidence type="ECO:0000256" key="2">
    <source>
        <dbReference type="ARBA" id="ARBA00022723"/>
    </source>
</evidence>
<sequence length="308" mass="35000">MEKAVLRKLTLLCVICGFAAIALLGVTAFRDGKREWKDYQAEYKELLLKKMNRERNPSFYDRIAGMEPEVKQVVIDEWKTTDRCMSCHMGIEDPLFTDAALPLRTHPYPELLKNHPVEKYGCTICHGGQGLATTYDGASHRTIANWPFPMVPKELMQSRCGYCHKDFEAIGANKLIKGRELYKEMHCAGCHQIDGQGGAIGPDLSNFADKDPSNFSFENLEGKHSKQIWVIEHFKDPQKVSPGSPMRTYAMNNQQIEWLSSYVLSLNQRNLQRQYTPKVKADFVAPKVDVTLPEAELYSSSEDEESSE</sequence>
<dbReference type="Gene3D" id="1.10.760.10">
    <property type="entry name" value="Cytochrome c-like domain"/>
    <property type="match status" value="1"/>
</dbReference>
<dbReference type="KEGG" id="geo:Geob_0122"/>
<dbReference type="GO" id="GO:0020037">
    <property type="term" value="F:heme binding"/>
    <property type="evidence" value="ECO:0007669"/>
    <property type="project" value="InterPro"/>
</dbReference>
<dbReference type="AlphaFoldDB" id="B9M8G1"/>
<dbReference type="SUPFAM" id="SSF48695">
    <property type="entry name" value="Multiheme cytochromes"/>
    <property type="match status" value="1"/>
</dbReference>
<dbReference type="STRING" id="316067.Geob_0122"/>
<keyword evidence="3 4" id="KW-0408">Iron</keyword>
<feature type="domain" description="Cytochrome c" evidence="5">
    <location>
        <begin position="173"/>
        <end position="267"/>
    </location>
</feature>
<dbReference type="SUPFAM" id="SSF46626">
    <property type="entry name" value="Cytochrome c"/>
    <property type="match status" value="1"/>
</dbReference>
<dbReference type="Proteomes" id="UP000007721">
    <property type="component" value="Chromosome"/>
</dbReference>
<evidence type="ECO:0000256" key="3">
    <source>
        <dbReference type="ARBA" id="ARBA00023004"/>
    </source>
</evidence>
<dbReference type="GO" id="GO:0009055">
    <property type="term" value="F:electron transfer activity"/>
    <property type="evidence" value="ECO:0007669"/>
    <property type="project" value="InterPro"/>
</dbReference>
<keyword evidence="2 4" id="KW-0479">Metal-binding</keyword>
<evidence type="ECO:0000256" key="1">
    <source>
        <dbReference type="ARBA" id="ARBA00022617"/>
    </source>
</evidence>
<evidence type="ECO:0000259" key="5">
    <source>
        <dbReference type="PROSITE" id="PS51007"/>
    </source>
</evidence>
<dbReference type="EMBL" id="CP001390">
    <property type="protein sequence ID" value="ACM18496.1"/>
    <property type="molecule type" value="Genomic_DNA"/>
</dbReference>
<dbReference type="PROSITE" id="PS51007">
    <property type="entry name" value="CYTC"/>
    <property type="match status" value="1"/>
</dbReference>
<organism evidence="6 7">
    <name type="scientific">Geotalea daltonii (strain DSM 22248 / JCM 15807 / FRC-32)</name>
    <name type="common">Geobacter daltonii</name>
    <dbReference type="NCBI Taxonomy" id="316067"/>
    <lineage>
        <taxon>Bacteria</taxon>
        <taxon>Pseudomonadati</taxon>
        <taxon>Thermodesulfobacteriota</taxon>
        <taxon>Desulfuromonadia</taxon>
        <taxon>Geobacterales</taxon>
        <taxon>Geobacteraceae</taxon>
        <taxon>Geotalea</taxon>
    </lineage>
</organism>
<dbReference type="OrthoDB" id="9804649at2"/>
<protein>
    <submittedName>
        <fullName evidence="6">Menaquinol oxidoreductase complex, cytochrome c subunit, 4 heme-binding sites</fullName>
    </submittedName>
</protein>
<name>B9M8G1_GEODF</name>
<dbReference type="InterPro" id="IPR036909">
    <property type="entry name" value="Cyt_c-like_dom_sf"/>
</dbReference>
<accession>B9M8G1</accession>
<evidence type="ECO:0000313" key="6">
    <source>
        <dbReference type="EMBL" id="ACM18496.1"/>
    </source>
</evidence>
<dbReference type="HOGENOM" id="CLU_092326_0_0_7"/>
<dbReference type="InterPro" id="IPR009056">
    <property type="entry name" value="Cyt_c-like_dom"/>
</dbReference>
<gene>
    <name evidence="6" type="primary">pcmF</name>
    <name evidence="6" type="ordered locus">Geob_0122</name>
</gene>
<dbReference type="eggNOG" id="COG2010">
    <property type="taxonomic scope" value="Bacteria"/>
</dbReference>